<accession>A0A843VX54</accession>
<proteinExistence type="predicted"/>
<evidence type="ECO:0000313" key="2">
    <source>
        <dbReference type="Proteomes" id="UP000652761"/>
    </source>
</evidence>
<name>A0A843VX54_COLES</name>
<organism evidence="1 2">
    <name type="scientific">Colocasia esculenta</name>
    <name type="common">Wild taro</name>
    <name type="synonym">Arum esculentum</name>
    <dbReference type="NCBI Taxonomy" id="4460"/>
    <lineage>
        <taxon>Eukaryota</taxon>
        <taxon>Viridiplantae</taxon>
        <taxon>Streptophyta</taxon>
        <taxon>Embryophyta</taxon>
        <taxon>Tracheophyta</taxon>
        <taxon>Spermatophyta</taxon>
        <taxon>Magnoliopsida</taxon>
        <taxon>Liliopsida</taxon>
        <taxon>Araceae</taxon>
        <taxon>Aroideae</taxon>
        <taxon>Colocasieae</taxon>
        <taxon>Colocasia</taxon>
    </lineage>
</organism>
<reference evidence="1" key="1">
    <citation type="submission" date="2017-07" db="EMBL/GenBank/DDBJ databases">
        <title>Taro Niue Genome Assembly and Annotation.</title>
        <authorList>
            <person name="Atibalentja N."/>
            <person name="Keating K."/>
            <person name="Fields C.J."/>
        </authorList>
    </citation>
    <scope>NUCLEOTIDE SEQUENCE</scope>
    <source>
        <strain evidence="1">Niue_2</strain>
        <tissue evidence="1">Leaf</tissue>
    </source>
</reference>
<evidence type="ECO:0000313" key="1">
    <source>
        <dbReference type="EMBL" id="MQL98907.1"/>
    </source>
</evidence>
<keyword evidence="2" id="KW-1185">Reference proteome</keyword>
<sequence length="184" mass="19372">MVYVLSSRVSGSRAMPCVPALADGPPGGSGSCVCVAEVVVALFRCGPASPSYCLTLRWFRSRVGRLGVGPQLGRAAVVHAEGCFRIMFDSAGSAGVVSSPTLVVGHGVALFHYFVVLCIPAAMAGKGLVIPTEPCSRGSSPYSLQVGTRCRRSSLPDGRGGDIDRLVRRELLLILEIVIFTYDE</sequence>
<dbReference type="AlphaFoldDB" id="A0A843VX54"/>
<comment type="caution">
    <text evidence="1">The sequence shown here is derived from an EMBL/GenBank/DDBJ whole genome shotgun (WGS) entry which is preliminary data.</text>
</comment>
<dbReference type="EMBL" id="NMUH01002261">
    <property type="protein sequence ID" value="MQL98907.1"/>
    <property type="molecule type" value="Genomic_DNA"/>
</dbReference>
<protein>
    <submittedName>
        <fullName evidence="1">Uncharacterized protein</fullName>
    </submittedName>
</protein>
<dbReference type="Proteomes" id="UP000652761">
    <property type="component" value="Unassembled WGS sequence"/>
</dbReference>
<gene>
    <name evidence="1" type="ORF">Taro_031623</name>
</gene>